<dbReference type="Gene3D" id="3.30.950.30">
    <property type="entry name" value="Schlafen, AAA domain"/>
    <property type="match status" value="1"/>
</dbReference>
<proteinExistence type="predicted"/>
<dbReference type="PANTHER" id="PTHR30595">
    <property type="entry name" value="GLPR-RELATED TRANSCRIPTIONAL REPRESSOR"/>
    <property type="match status" value="1"/>
</dbReference>
<reference evidence="2" key="2">
    <citation type="submission" date="2020-09" db="EMBL/GenBank/DDBJ databases">
        <authorList>
            <person name="Sun Q."/>
            <person name="Zhou Y."/>
        </authorList>
    </citation>
    <scope>NUCLEOTIDE SEQUENCE</scope>
    <source>
        <strain evidence="2">CGMCC 1.15367</strain>
    </source>
</reference>
<dbReference type="PANTHER" id="PTHR30595:SF6">
    <property type="entry name" value="SCHLAFEN ALBA-2 DOMAIN-CONTAINING PROTEIN"/>
    <property type="match status" value="1"/>
</dbReference>
<feature type="domain" description="Schlafen AlbA-2" evidence="1">
    <location>
        <begin position="20"/>
        <end position="133"/>
    </location>
</feature>
<evidence type="ECO:0000313" key="2">
    <source>
        <dbReference type="EMBL" id="GGE19015.1"/>
    </source>
</evidence>
<dbReference type="Gene3D" id="1.10.10.10">
    <property type="entry name" value="Winged helix-like DNA-binding domain superfamily/Winged helix DNA-binding domain"/>
    <property type="match status" value="1"/>
</dbReference>
<accession>A0A917ECB4</accession>
<dbReference type="InterPro" id="IPR038475">
    <property type="entry name" value="RecG_C_sf"/>
</dbReference>
<sequence length="464" mass="52737">MWMVHQATDENIQKLLSLNEDQFNDFKDKESVAKCTKTISAFANADGGELFIGIRDAKEKDRLSRLFRDQEEANGCINEIFKQFSDGPEYINIEFLKLSNAGFCLHVTVQKAPFVVRSSDGRVFRRQNASDIELKTISELQRIELEKGVRSFEDSAVEAELHEIEGSRAVLSFLENVVPSASLKDFMQKERLMAKDRLRVCALILFDDNPQTLLPHAAVKVYRYRTLANEGDREDLEDQPHTIEGSAYEVIYETVRYTKEKVEAIPMLSDLGLVQIKYPPEAIHEVICNAVLHRDYSINDYVHVRIFDNRIEVESPGKLAGPVTIHNILKQRFARNKKTVRLIAKFPSPPNKDVGEGLNTAFRSMQQLNLGRPDIEETDGSVIVRLKHEPLASKGELIIQYLKKSGSINNKKAREVCNVQSDSVIRKLFHSMIAAGEIEKVPHTRGTGTKYRIPLMSIHKTNSR</sequence>
<dbReference type="AlphaFoldDB" id="A0A917ECB4"/>
<comment type="caution">
    <text evidence="2">The sequence shown here is derived from an EMBL/GenBank/DDBJ whole genome shotgun (WGS) entry which is preliminary data.</text>
</comment>
<protein>
    <recommendedName>
        <fullName evidence="1">Schlafen AlbA-2 domain-containing protein</fullName>
    </recommendedName>
</protein>
<name>A0A917ECB4_9HYPH</name>
<reference evidence="2" key="1">
    <citation type="journal article" date="2014" name="Int. J. Syst. Evol. Microbiol.">
        <title>Complete genome sequence of Corynebacterium casei LMG S-19264T (=DSM 44701T), isolated from a smear-ripened cheese.</title>
        <authorList>
            <consortium name="US DOE Joint Genome Institute (JGI-PGF)"/>
            <person name="Walter F."/>
            <person name="Albersmeier A."/>
            <person name="Kalinowski J."/>
            <person name="Ruckert C."/>
        </authorList>
    </citation>
    <scope>NUCLEOTIDE SEQUENCE</scope>
    <source>
        <strain evidence="2">CGMCC 1.15367</strain>
    </source>
</reference>
<dbReference type="EMBL" id="BMIQ01000008">
    <property type="protein sequence ID" value="GGE19015.1"/>
    <property type="molecule type" value="Genomic_DNA"/>
</dbReference>
<dbReference type="Pfam" id="PF13749">
    <property type="entry name" value="HATPase_c_4"/>
    <property type="match status" value="1"/>
</dbReference>
<dbReference type="RefSeq" id="WP_188912111.1">
    <property type="nucleotide sequence ID" value="NZ_BMIQ01000008.1"/>
</dbReference>
<dbReference type="InterPro" id="IPR036388">
    <property type="entry name" value="WH-like_DNA-bd_sf"/>
</dbReference>
<gene>
    <name evidence="2" type="ORF">GCM10011390_42720</name>
</gene>
<dbReference type="Gene3D" id="3.30.565.60">
    <property type="match status" value="1"/>
</dbReference>
<dbReference type="InterPro" id="IPR007421">
    <property type="entry name" value="Schlafen_AlbA_2_dom"/>
</dbReference>
<evidence type="ECO:0000313" key="3">
    <source>
        <dbReference type="Proteomes" id="UP000644699"/>
    </source>
</evidence>
<evidence type="ECO:0000259" key="1">
    <source>
        <dbReference type="Pfam" id="PF04326"/>
    </source>
</evidence>
<keyword evidence="3" id="KW-1185">Reference proteome</keyword>
<organism evidence="2 3">
    <name type="scientific">Aureimonas endophytica</name>
    <dbReference type="NCBI Taxonomy" id="2027858"/>
    <lineage>
        <taxon>Bacteria</taxon>
        <taxon>Pseudomonadati</taxon>
        <taxon>Pseudomonadota</taxon>
        <taxon>Alphaproteobacteria</taxon>
        <taxon>Hyphomicrobiales</taxon>
        <taxon>Aurantimonadaceae</taxon>
        <taxon>Aureimonas</taxon>
    </lineage>
</organism>
<dbReference type="Pfam" id="PF04326">
    <property type="entry name" value="SLFN_AlbA_2"/>
    <property type="match status" value="1"/>
</dbReference>
<dbReference type="InterPro" id="IPR038461">
    <property type="entry name" value="Schlafen_AlbA_2_dom_sf"/>
</dbReference>
<dbReference type="Proteomes" id="UP000644699">
    <property type="component" value="Unassembled WGS sequence"/>
</dbReference>